<evidence type="ECO:0000313" key="1">
    <source>
        <dbReference type="EMBL" id="PNM67487.1"/>
    </source>
</evidence>
<accession>A0ABX4WVT5</accession>
<name>A0ABX4WVT5_VIBVL</name>
<reference evidence="1" key="1">
    <citation type="submission" date="2017-12" db="EMBL/GenBank/DDBJ databases">
        <title>FDA dAtabase for Regulatory Grade micrObial Sequences (FDA-ARGOS): Supporting development and validation of Infectious Disease Dx tests.</title>
        <authorList>
            <person name="Hoffmann M."/>
            <person name="Allard M."/>
            <person name="Evans P."/>
            <person name="Brown E."/>
            <person name="Tallon L.J."/>
            <person name="Sadzewicz L."/>
            <person name="Sengamalay N."/>
            <person name="Ott S."/>
            <person name="Godinez A."/>
            <person name="Nagaraj S."/>
            <person name="Vavikolanu K."/>
            <person name="Aluvathingal J."/>
            <person name="Nadendla S."/>
            <person name="Hobson J."/>
            <person name="Sichtig H."/>
        </authorList>
    </citation>
    <scope>NUCLEOTIDE SEQUENCE [LARGE SCALE GENOMIC DNA]</scope>
    <source>
        <strain evidence="1">FDAARGOS_118</strain>
    </source>
</reference>
<proteinExistence type="predicted"/>
<gene>
    <name evidence="1" type="ORF">AL548_014670</name>
</gene>
<dbReference type="Proteomes" id="UP000054370">
    <property type="component" value="Unassembled WGS sequence"/>
</dbReference>
<evidence type="ECO:0000313" key="2">
    <source>
        <dbReference type="Proteomes" id="UP000054370"/>
    </source>
</evidence>
<comment type="caution">
    <text evidence="1">The sequence shown here is derived from an EMBL/GenBank/DDBJ whole genome shotgun (WGS) entry which is preliminary data.</text>
</comment>
<dbReference type="EMBL" id="LOSH02000004">
    <property type="protein sequence ID" value="PNM67487.1"/>
    <property type="molecule type" value="Genomic_DNA"/>
</dbReference>
<sequence>MGKISERVNHTKIVTGYCLICGEFGRLSIDHVPPQGAVTITKVEQRHVSEMSGARASAIKGVRSPNGSKFKTICHRCNSEILGANDTEVAKVCKALTIRIKNYYSDVNNPFNFISVDINALKYARAMIGHILSATSVVECRTPPVDTEYFTPLKQFVLGDDHALDNTHDIYYWFYPSYRHLSAKYVHFFNQGHSTDLSLLSFFPIAFLVTPKGQGIYPAHAHKLSLKDKKMSLSLSPHNVQYSDFPFVELKGNQMYFLSDYQTIISYPIRE</sequence>
<dbReference type="RefSeq" id="WP_039562487.1">
    <property type="nucleotide sequence ID" value="NZ_JAODPS010000050.1"/>
</dbReference>
<keyword evidence="2" id="KW-1185">Reference proteome</keyword>
<organism evidence="1 2">
    <name type="scientific">Vibrio vulnificus</name>
    <dbReference type="NCBI Taxonomy" id="672"/>
    <lineage>
        <taxon>Bacteria</taxon>
        <taxon>Pseudomonadati</taxon>
        <taxon>Pseudomonadota</taxon>
        <taxon>Gammaproteobacteria</taxon>
        <taxon>Vibrionales</taxon>
        <taxon>Vibrionaceae</taxon>
        <taxon>Vibrio</taxon>
    </lineage>
</organism>
<protein>
    <submittedName>
        <fullName evidence="1">Metal-binding protein</fullName>
    </submittedName>
</protein>